<dbReference type="EMBL" id="GGEC01081264">
    <property type="protein sequence ID" value="MBX61748.1"/>
    <property type="molecule type" value="Transcribed_RNA"/>
</dbReference>
<evidence type="ECO:0000256" key="1">
    <source>
        <dbReference type="SAM" id="Phobius"/>
    </source>
</evidence>
<keyword evidence="1" id="KW-0472">Membrane</keyword>
<organism evidence="2">
    <name type="scientific">Rhizophora mucronata</name>
    <name type="common">Asiatic mangrove</name>
    <dbReference type="NCBI Taxonomy" id="61149"/>
    <lineage>
        <taxon>Eukaryota</taxon>
        <taxon>Viridiplantae</taxon>
        <taxon>Streptophyta</taxon>
        <taxon>Embryophyta</taxon>
        <taxon>Tracheophyta</taxon>
        <taxon>Spermatophyta</taxon>
        <taxon>Magnoliopsida</taxon>
        <taxon>eudicotyledons</taxon>
        <taxon>Gunneridae</taxon>
        <taxon>Pentapetalae</taxon>
        <taxon>rosids</taxon>
        <taxon>fabids</taxon>
        <taxon>Malpighiales</taxon>
        <taxon>Rhizophoraceae</taxon>
        <taxon>Rhizophora</taxon>
    </lineage>
</organism>
<reference evidence="2" key="1">
    <citation type="submission" date="2018-02" db="EMBL/GenBank/DDBJ databases">
        <title>Rhizophora mucronata_Transcriptome.</title>
        <authorList>
            <person name="Meera S.P."/>
            <person name="Sreeshan A."/>
            <person name="Augustine A."/>
        </authorList>
    </citation>
    <scope>NUCLEOTIDE SEQUENCE</scope>
    <source>
        <tissue evidence="2">Leaf</tissue>
    </source>
</reference>
<keyword evidence="1" id="KW-0812">Transmembrane</keyword>
<accession>A0A2P2Q425</accession>
<name>A0A2P2Q425_RHIMU</name>
<evidence type="ECO:0000313" key="2">
    <source>
        <dbReference type="EMBL" id="MBX61748.1"/>
    </source>
</evidence>
<keyword evidence="1" id="KW-1133">Transmembrane helix</keyword>
<proteinExistence type="predicted"/>
<protein>
    <submittedName>
        <fullName evidence="2">Uncharacterized protein</fullName>
    </submittedName>
</protein>
<dbReference type="AlphaFoldDB" id="A0A2P2Q425"/>
<sequence length="41" mass="5317">MFVFNVLYFWSCFSYWKFIFEDILFALKSRMGKKKRHRWFI</sequence>
<feature type="transmembrane region" description="Helical" evidence="1">
    <location>
        <begin position="6"/>
        <end position="27"/>
    </location>
</feature>